<accession>A0A211ZSC5</accession>
<sequence length="84" mass="8282">MERWAASALGSDQRPGAGASPNRCPGCGFATLALAAVLGFSLAGNAPDAGEPIRIVAQPAAAEVVADAGPFDTASCATLVTARR</sequence>
<keyword evidence="3" id="KW-1185">Reference proteome</keyword>
<evidence type="ECO:0000256" key="1">
    <source>
        <dbReference type="SAM" id="MobiDB-lite"/>
    </source>
</evidence>
<dbReference type="OrthoDB" id="9876301at2"/>
<name>A0A211ZSC5_9PROT</name>
<evidence type="ECO:0000313" key="3">
    <source>
        <dbReference type="Proteomes" id="UP000196655"/>
    </source>
</evidence>
<comment type="caution">
    <text evidence="2">The sequence shown here is derived from an EMBL/GenBank/DDBJ whole genome shotgun (WGS) entry which is preliminary data.</text>
</comment>
<dbReference type="AlphaFoldDB" id="A0A211ZSC5"/>
<protein>
    <submittedName>
        <fullName evidence="2">Uncharacterized protein</fullName>
    </submittedName>
</protein>
<organism evidence="2 3">
    <name type="scientific">Inquilinus limosus</name>
    <dbReference type="NCBI Taxonomy" id="171674"/>
    <lineage>
        <taxon>Bacteria</taxon>
        <taxon>Pseudomonadati</taxon>
        <taxon>Pseudomonadota</taxon>
        <taxon>Alphaproteobacteria</taxon>
        <taxon>Rhodospirillales</taxon>
        <taxon>Rhodospirillaceae</taxon>
        <taxon>Inquilinus</taxon>
    </lineage>
</organism>
<gene>
    <name evidence="2" type="ORF">BWR60_05810</name>
</gene>
<reference evidence="3" key="1">
    <citation type="submission" date="2017-05" db="EMBL/GenBank/DDBJ databases">
        <authorList>
            <person name="Macchi M."/>
            <person name="Festa S."/>
            <person name="Coppotelli B.M."/>
            <person name="Morelli I.S."/>
        </authorList>
    </citation>
    <scope>NUCLEOTIDE SEQUENCE [LARGE SCALE GENOMIC DNA]</scope>
    <source>
        <strain evidence="3">I</strain>
    </source>
</reference>
<proteinExistence type="predicted"/>
<dbReference type="RefSeq" id="WP_088150065.1">
    <property type="nucleotide sequence ID" value="NZ_NHON01000007.1"/>
</dbReference>
<evidence type="ECO:0000313" key="2">
    <source>
        <dbReference type="EMBL" id="OWJ68188.1"/>
    </source>
</evidence>
<dbReference type="Proteomes" id="UP000196655">
    <property type="component" value="Unassembled WGS sequence"/>
</dbReference>
<dbReference type="EMBL" id="NHON01000007">
    <property type="protein sequence ID" value="OWJ68188.1"/>
    <property type="molecule type" value="Genomic_DNA"/>
</dbReference>
<feature type="region of interest" description="Disordered" evidence="1">
    <location>
        <begin position="1"/>
        <end position="21"/>
    </location>
</feature>